<organism evidence="2 3">
    <name type="scientific">Streptomyces laurentii</name>
    <dbReference type="NCBI Taxonomy" id="39478"/>
    <lineage>
        <taxon>Bacteria</taxon>
        <taxon>Bacillati</taxon>
        <taxon>Actinomycetota</taxon>
        <taxon>Actinomycetes</taxon>
        <taxon>Kitasatosporales</taxon>
        <taxon>Streptomycetaceae</taxon>
        <taxon>Streptomyces</taxon>
    </lineage>
</organism>
<proteinExistence type="predicted"/>
<evidence type="ECO:0000313" key="3">
    <source>
        <dbReference type="Proteomes" id="UP000217676"/>
    </source>
</evidence>
<keyword evidence="3" id="KW-1185">Reference proteome</keyword>
<keyword evidence="1" id="KW-1133">Transmembrane helix</keyword>
<dbReference type="EMBL" id="AP017424">
    <property type="protein sequence ID" value="BAU81792.1"/>
    <property type="molecule type" value="Genomic_DNA"/>
</dbReference>
<reference evidence="2 3" key="1">
    <citation type="journal article" date="2016" name="Genome Announc.">
        <title>Complete Genome Sequence of Thiostrepton-Producing Streptomyces laurentii ATCC 31255.</title>
        <authorList>
            <person name="Doi K."/>
            <person name="Fujino Y."/>
            <person name="Nagayoshi Y."/>
            <person name="Ohshima T."/>
            <person name="Ogata S."/>
        </authorList>
    </citation>
    <scope>NUCLEOTIDE SEQUENCE [LARGE SCALE GENOMIC DNA]</scope>
    <source>
        <strain evidence="2 3">ATCC 31255</strain>
    </source>
</reference>
<keyword evidence="1" id="KW-0472">Membrane</keyword>
<sequence>MEDVLAYVAAGLVGLWGVSDAIPPRAVVAGFGEISADNRRVLLQERLAEAVAVWSFAALVIVVTAVGGGMSTADWTYRVIAGALLVLAVLTALTGARTSVVWFKICPVLLTCSAVLLLIAGLA</sequence>
<feature type="transmembrane region" description="Helical" evidence="1">
    <location>
        <begin position="75"/>
        <end position="94"/>
    </location>
</feature>
<dbReference type="Proteomes" id="UP000217676">
    <property type="component" value="Chromosome"/>
</dbReference>
<evidence type="ECO:0008006" key="4">
    <source>
        <dbReference type="Google" id="ProtNLM"/>
    </source>
</evidence>
<feature type="transmembrane region" description="Helical" evidence="1">
    <location>
        <begin position="47"/>
        <end position="69"/>
    </location>
</feature>
<keyword evidence="1" id="KW-0812">Transmembrane</keyword>
<dbReference type="AlphaFoldDB" id="A0A169N4I5"/>
<dbReference type="RefSeq" id="WP_359885685.1">
    <property type="nucleotide sequence ID" value="NZ_JBEYHT010000120.1"/>
</dbReference>
<gene>
    <name evidence="2" type="ORF">SLA_0838</name>
</gene>
<feature type="transmembrane region" description="Helical" evidence="1">
    <location>
        <begin position="101"/>
        <end position="122"/>
    </location>
</feature>
<evidence type="ECO:0000256" key="1">
    <source>
        <dbReference type="SAM" id="Phobius"/>
    </source>
</evidence>
<name>A0A169N4I5_STRLU</name>
<dbReference type="KEGG" id="slau:SLA_0838"/>
<accession>A0A169N4I5</accession>
<evidence type="ECO:0000313" key="2">
    <source>
        <dbReference type="EMBL" id="BAU81792.1"/>
    </source>
</evidence>
<protein>
    <recommendedName>
        <fullName evidence="4">Integral membrane protein</fullName>
    </recommendedName>
</protein>